<gene>
    <name evidence="1" type="ORF">H8E23_17895</name>
</gene>
<reference evidence="1 2" key="1">
    <citation type="submission" date="2020-08" db="EMBL/GenBank/DDBJ databases">
        <title>Bridging the membrane lipid divide: bacteria of the FCB group superphylum have the potential to synthesize archaeal ether lipids.</title>
        <authorList>
            <person name="Villanueva L."/>
            <person name="Von Meijenfeldt F.A.B."/>
            <person name="Westbye A.B."/>
            <person name="Yadav S."/>
            <person name="Hopmans E.C."/>
            <person name="Dutilh B.E."/>
            <person name="Sinninghe Damste J.S."/>
        </authorList>
    </citation>
    <scope>NUCLEOTIDE SEQUENCE [LARGE SCALE GENOMIC DNA]</scope>
    <source>
        <strain evidence="1">NIOZ-UU30</strain>
    </source>
</reference>
<dbReference type="SUPFAM" id="SSF52309">
    <property type="entry name" value="N-(deoxy)ribosyltransferase-like"/>
    <property type="match status" value="1"/>
</dbReference>
<dbReference type="AlphaFoldDB" id="A0A8J6NZV6"/>
<feature type="non-terminal residue" evidence="1">
    <location>
        <position position="156"/>
    </location>
</feature>
<dbReference type="EMBL" id="JACNJH010000280">
    <property type="protein sequence ID" value="MBC8363258.1"/>
    <property type="molecule type" value="Genomic_DNA"/>
</dbReference>
<name>A0A8J6NZV6_9BACT</name>
<dbReference type="Proteomes" id="UP000603434">
    <property type="component" value="Unassembled WGS sequence"/>
</dbReference>
<proteinExistence type="predicted"/>
<comment type="caution">
    <text evidence="1">The sequence shown here is derived from an EMBL/GenBank/DDBJ whole genome shotgun (WGS) entry which is preliminary data.</text>
</comment>
<dbReference type="Gene3D" id="3.40.50.450">
    <property type="match status" value="1"/>
</dbReference>
<protein>
    <submittedName>
        <fullName evidence="1">Uncharacterized protein</fullName>
    </submittedName>
</protein>
<accession>A0A8J6NZV6</accession>
<evidence type="ECO:0000313" key="2">
    <source>
        <dbReference type="Proteomes" id="UP000603434"/>
    </source>
</evidence>
<evidence type="ECO:0000313" key="1">
    <source>
        <dbReference type="EMBL" id="MBC8363258.1"/>
    </source>
</evidence>
<organism evidence="1 2">
    <name type="scientific">Candidatus Desulfatibia profunda</name>
    <dbReference type="NCBI Taxonomy" id="2841695"/>
    <lineage>
        <taxon>Bacteria</taxon>
        <taxon>Pseudomonadati</taxon>
        <taxon>Thermodesulfobacteriota</taxon>
        <taxon>Desulfobacteria</taxon>
        <taxon>Desulfobacterales</taxon>
        <taxon>Desulfobacterales incertae sedis</taxon>
        <taxon>Candidatus Desulfatibia</taxon>
    </lineage>
</organism>
<sequence length="156" mass="18009">MSKKMRNHLKGSRAYLSGPMDFVASRAKEKKFGWRNRIGEFLKSYGVIVFDPWNKPNIKGLHEYGKEDEHTIKIRENWTFTQDKKGIEARGECAAAFWETLHIDLRMVDVSDFIIAYCPTNIYSVGTVHEIALARQQHKPVLFVSPPVKFPALEKL</sequence>